<dbReference type="Gene3D" id="3.40.50.300">
    <property type="entry name" value="P-loop containing nucleotide triphosphate hydrolases"/>
    <property type="match status" value="2"/>
</dbReference>
<dbReference type="PANTHER" id="PTHR43581:SF2">
    <property type="entry name" value="EXCINUCLEASE ATPASE SUBUNIT"/>
    <property type="match status" value="1"/>
</dbReference>
<dbReference type="PANTHER" id="PTHR43581">
    <property type="entry name" value="ATP/GTP PHOSPHATASE"/>
    <property type="match status" value="1"/>
</dbReference>
<dbReference type="RefSeq" id="WP_038452487.1">
    <property type="nucleotide sequence ID" value="NZ_CP007637.1"/>
</dbReference>
<dbReference type="eggNOG" id="COG3950">
    <property type="taxonomic scope" value="Bacteria"/>
</dbReference>
<dbReference type="GO" id="GO:0005524">
    <property type="term" value="F:ATP binding"/>
    <property type="evidence" value="ECO:0007669"/>
    <property type="project" value="InterPro"/>
</dbReference>
<gene>
    <name evidence="2" type="ORF">PS417_00825</name>
</gene>
<protein>
    <submittedName>
        <fullName evidence="2">Recombinase RecF</fullName>
    </submittedName>
</protein>
<dbReference type="InterPro" id="IPR051396">
    <property type="entry name" value="Bact_Antivir_Def_Nuclease"/>
</dbReference>
<dbReference type="SUPFAM" id="SSF52540">
    <property type="entry name" value="P-loop containing nucleoside triphosphate hydrolases"/>
    <property type="match status" value="1"/>
</dbReference>
<evidence type="ECO:0000313" key="2">
    <source>
        <dbReference type="EMBL" id="AIB34130.1"/>
    </source>
</evidence>
<evidence type="ECO:0000259" key="1">
    <source>
        <dbReference type="Pfam" id="PF13304"/>
    </source>
</evidence>
<evidence type="ECO:0000313" key="3">
    <source>
        <dbReference type="Proteomes" id="UP000027308"/>
    </source>
</evidence>
<dbReference type="OrthoDB" id="9815944at2"/>
<dbReference type="EMBL" id="CP007637">
    <property type="protein sequence ID" value="AIB34130.1"/>
    <property type="molecule type" value="Genomic_DNA"/>
</dbReference>
<dbReference type="GO" id="GO:0006302">
    <property type="term" value="P:double-strand break repair"/>
    <property type="evidence" value="ECO:0007669"/>
    <property type="project" value="InterPro"/>
</dbReference>
<organism evidence="2 3">
    <name type="scientific">Pseudomonas simiae</name>
    <dbReference type="NCBI Taxonomy" id="321846"/>
    <lineage>
        <taxon>Bacteria</taxon>
        <taxon>Pseudomonadati</taxon>
        <taxon>Pseudomonadota</taxon>
        <taxon>Gammaproteobacteria</taxon>
        <taxon>Pseudomonadales</taxon>
        <taxon>Pseudomonadaceae</taxon>
        <taxon>Pseudomonas</taxon>
    </lineage>
</organism>
<name>A0A1N7TU55_9PSED</name>
<reference evidence="2 3" key="1">
    <citation type="submission" date="2014-05" db="EMBL/GenBank/DDBJ databases">
        <title>Pseudomonas simiae WCS417.</title>
        <authorList>
            <person name="Berendsen R.L."/>
        </authorList>
    </citation>
    <scope>NUCLEOTIDE SEQUENCE [LARGE SCALE GENOMIC DNA]</scope>
    <source>
        <strain evidence="2 3">WCS417</strain>
    </source>
</reference>
<dbReference type="InterPro" id="IPR003959">
    <property type="entry name" value="ATPase_AAA_core"/>
</dbReference>
<dbReference type="Proteomes" id="UP000027308">
    <property type="component" value="Chromosome"/>
</dbReference>
<dbReference type="Pfam" id="PF13304">
    <property type="entry name" value="AAA_21"/>
    <property type="match status" value="1"/>
</dbReference>
<dbReference type="GO" id="GO:0016887">
    <property type="term" value="F:ATP hydrolysis activity"/>
    <property type="evidence" value="ECO:0007669"/>
    <property type="project" value="InterPro"/>
</dbReference>
<feature type="domain" description="ATPase AAA-type core" evidence="1">
    <location>
        <begin position="26"/>
        <end position="287"/>
    </location>
</feature>
<dbReference type="AlphaFoldDB" id="A0A1N7TU55"/>
<sequence>MKIKQIKITCVGGIDDLVLTFDDHMNIISGPNGIGKTTILESVAQAFAGYESNLLKRMVGSEFGSVTTFVDPGNGEIEERTYQISQFSPRKNENTPPVEHYIKQLISLKVARTFTYVALDSVSRDADRDPYNTSNSNKYGVNLTEVKSWFVNRYLYSAHPGALSDVRMHNFEKAKTFFSLLNKDYRFSKVDAGTNEIMVSTPAGEIYYEYLSSGFKSCLSILFGIVKEIEYRFAESGIRLDEFEGVILIDELELHLHPEWQTKISTILAQAFPNAQFITTTHSPHIIQAAMPNQVVALHYTNGKIERKSLPSSEYGYQGWTVEEVLTDVMGLGDTRTAVYQNAIQSFQRAVDEDNYRAGTLAFEELEKLLHPENNLRKLLSFQLGAIKG</sequence>
<dbReference type="InterPro" id="IPR027417">
    <property type="entry name" value="P-loop_NTPase"/>
</dbReference>
<proteinExistence type="predicted"/>
<accession>A0A1N7TU55</accession>